<evidence type="ECO:0000313" key="1">
    <source>
        <dbReference type="EMBL" id="QCD80998.1"/>
    </source>
</evidence>
<name>A0A4D6KTG6_VIGUN</name>
<organism evidence="1 2">
    <name type="scientific">Vigna unguiculata</name>
    <name type="common">Cowpea</name>
    <dbReference type="NCBI Taxonomy" id="3917"/>
    <lineage>
        <taxon>Eukaryota</taxon>
        <taxon>Viridiplantae</taxon>
        <taxon>Streptophyta</taxon>
        <taxon>Embryophyta</taxon>
        <taxon>Tracheophyta</taxon>
        <taxon>Spermatophyta</taxon>
        <taxon>Magnoliopsida</taxon>
        <taxon>eudicotyledons</taxon>
        <taxon>Gunneridae</taxon>
        <taxon>Pentapetalae</taxon>
        <taxon>rosids</taxon>
        <taxon>fabids</taxon>
        <taxon>Fabales</taxon>
        <taxon>Fabaceae</taxon>
        <taxon>Papilionoideae</taxon>
        <taxon>50 kb inversion clade</taxon>
        <taxon>NPAAA clade</taxon>
        <taxon>indigoferoid/millettioid clade</taxon>
        <taxon>Phaseoleae</taxon>
        <taxon>Vigna</taxon>
    </lineage>
</organism>
<dbReference type="Proteomes" id="UP000501690">
    <property type="component" value="Linkage Group LG2"/>
</dbReference>
<gene>
    <name evidence="1" type="ORF">DEO72_LG2g1322</name>
</gene>
<protein>
    <submittedName>
        <fullName evidence="1">Uncharacterized protein</fullName>
    </submittedName>
</protein>
<accession>A0A4D6KTG6</accession>
<reference evidence="1 2" key="1">
    <citation type="submission" date="2019-04" db="EMBL/GenBank/DDBJ databases">
        <title>An improved genome assembly and genetic linkage map for asparagus bean, Vigna unguiculata ssp. sesquipedialis.</title>
        <authorList>
            <person name="Xia Q."/>
            <person name="Zhang R."/>
            <person name="Dong Y."/>
        </authorList>
    </citation>
    <scope>NUCLEOTIDE SEQUENCE [LARGE SCALE GENOMIC DNA]</scope>
    <source>
        <tissue evidence="1">Leaf</tissue>
    </source>
</reference>
<evidence type="ECO:0000313" key="2">
    <source>
        <dbReference type="Proteomes" id="UP000501690"/>
    </source>
</evidence>
<sequence>MKKSKLQVVACIGSVVVREIEDADARYRGLYNPVAEVKMELMIQCLDGFIGEEEWRMGFWLLILTPSALAGAFSLT</sequence>
<dbReference type="AlphaFoldDB" id="A0A4D6KTG6"/>
<keyword evidence="2" id="KW-1185">Reference proteome</keyword>
<proteinExistence type="predicted"/>
<dbReference type="EMBL" id="CP039346">
    <property type="protein sequence ID" value="QCD80998.1"/>
    <property type="molecule type" value="Genomic_DNA"/>
</dbReference>